<accession>A0A9W6QWY0</accession>
<dbReference type="GO" id="GO:0005388">
    <property type="term" value="F:P-type calcium transporter activity"/>
    <property type="evidence" value="ECO:0007669"/>
    <property type="project" value="TreeGrafter"/>
</dbReference>
<dbReference type="InterPro" id="IPR008250">
    <property type="entry name" value="ATPase_P-typ_transduc_dom_A_sf"/>
</dbReference>
<dbReference type="SFLD" id="SFLDS00003">
    <property type="entry name" value="Haloacid_Dehalogenase"/>
    <property type="match status" value="1"/>
</dbReference>
<dbReference type="GO" id="GO:0005886">
    <property type="term" value="C:plasma membrane"/>
    <property type="evidence" value="ECO:0007669"/>
    <property type="project" value="UniProtKB-SubCell"/>
</dbReference>
<dbReference type="PRINTS" id="PR00120">
    <property type="entry name" value="HATPASE"/>
</dbReference>
<reference evidence="14" key="1">
    <citation type="submission" date="2023-03" db="EMBL/GenBank/DDBJ databases">
        <title>Amycolatopsis taiwanensis NBRC 103393.</title>
        <authorList>
            <person name="Ichikawa N."/>
            <person name="Sato H."/>
            <person name="Tonouchi N."/>
        </authorList>
    </citation>
    <scope>NUCLEOTIDE SEQUENCE</scope>
    <source>
        <strain evidence="14">NBRC 103393</strain>
    </source>
</reference>
<keyword evidence="4" id="KW-0547">Nucleotide-binding</keyword>
<dbReference type="Gene3D" id="2.70.150.10">
    <property type="entry name" value="Calcium-transporting ATPase, cytoplasmic transduction domain A"/>
    <property type="match status" value="1"/>
</dbReference>
<comment type="caution">
    <text evidence="14">The sequence shown here is derived from an EMBL/GenBank/DDBJ whole genome shotgun (WGS) entry which is preliminary data.</text>
</comment>
<dbReference type="EMBL" id="BSTI01000004">
    <property type="protein sequence ID" value="GLY65554.1"/>
    <property type="molecule type" value="Genomic_DNA"/>
</dbReference>
<dbReference type="NCBIfam" id="TIGR01494">
    <property type="entry name" value="ATPase_P-type"/>
    <property type="match status" value="2"/>
</dbReference>
<feature type="compositionally biased region" description="Basic and acidic residues" evidence="11">
    <location>
        <begin position="635"/>
        <end position="645"/>
    </location>
</feature>
<organism evidence="14 15">
    <name type="scientific">Amycolatopsis taiwanensis</name>
    <dbReference type="NCBI Taxonomy" id="342230"/>
    <lineage>
        <taxon>Bacteria</taxon>
        <taxon>Bacillati</taxon>
        <taxon>Actinomycetota</taxon>
        <taxon>Actinomycetes</taxon>
        <taxon>Pseudonocardiales</taxon>
        <taxon>Pseudonocardiaceae</taxon>
        <taxon>Amycolatopsis</taxon>
    </lineage>
</organism>
<name>A0A9W6QWY0_9PSEU</name>
<keyword evidence="3" id="KW-0479">Metal-binding</keyword>
<dbReference type="InterPro" id="IPR001757">
    <property type="entry name" value="P_typ_ATPase"/>
</dbReference>
<comment type="catalytic activity">
    <reaction evidence="10">
        <text>ATP + H2O = ADP + phosphate + H(+)</text>
        <dbReference type="Rhea" id="RHEA:13065"/>
        <dbReference type="ChEBI" id="CHEBI:15377"/>
        <dbReference type="ChEBI" id="CHEBI:15378"/>
        <dbReference type="ChEBI" id="CHEBI:30616"/>
        <dbReference type="ChEBI" id="CHEBI:43474"/>
        <dbReference type="ChEBI" id="CHEBI:456216"/>
    </reaction>
</comment>
<feature type="domain" description="Cation-transporting P-type ATPase N-terminal" evidence="13">
    <location>
        <begin position="611"/>
        <end position="682"/>
    </location>
</feature>
<evidence type="ECO:0000256" key="11">
    <source>
        <dbReference type="SAM" id="MobiDB-lite"/>
    </source>
</evidence>
<dbReference type="PANTHER" id="PTHR24093:SF513">
    <property type="entry name" value="CATION-TRANSPORTING ATPASE I-RELATED"/>
    <property type="match status" value="1"/>
</dbReference>
<dbReference type="InterPro" id="IPR023214">
    <property type="entry name" value="HAD_sf"/>
</dbReference>
<dbReference type="InterPro" id="IPR006068">
    <property type="entry name" value="ATPase_P-typ_cation-transptr_C"/>
</dbReference>
<evidence type="ECO:0000256" key="12">
    <source>
        <dbReference type="SAM" id="Phobius"/>
    </source>
</evidence>
<dbReference type="Gene3D" id="3.40.50.1000">
    <property type="entry name" value="HAD superfamily/HAD-like"/>
    <property type="match status" value="1"/>
</dbReference>
<evidence type="ECO:0000256" key="9">
    <source>
        <dbReference type="ARBA" id="ARBA00023136"/>
    </source>
</evidence>
<dbReference type="Pfam" id="PF00122">
    <property type="entry name" value="E1-E2_ATPase"/>
    <property type="match status" value="1"/>
</dbReference>
<keyword evidence="2 12" id="KW-0812">Transmembrane</keyword>
<dbReference type="SUPFAM" id="SSF56784">
    <property type="entry name" value="HAD-like"/>
    <property type="match status" value="1"/>
</dbReference>
<dbReference type="SUPFAM" id="SSF81665">
    <property type="entry name" value="Calcium ATPase, transmembrane domain M"/>
    <property type="match status" value="1"/>
</dbReference>
<sequence length="1457" mass="151589">MALPALPGMLTAVTRLAKPVTDTLGAVLGASTGRRMRTAGDRLDVEVRGVHRPGTEEAVEALRQRLLALDGVSAVEVNGHWGRAVITRDPEVTDSRDIVDVVTALEQEWDLARYGQAPASARHPANSGPAIRELAALGISLAGAGYTVATRALPGRLPAVWPSLFSLAESSPRIRAIVARQLGRPVADTIFAIGGATGQALARSPLGLLTHTTRRLLQHREVTARQQAWQHWESTTAGRPGLHEAAALESPPRPTALPAGPIERLADISVAAALAGFATALVATRNSDRATALLTSGTPRAAFVGREAFASQLDTHFSRAGSLVLEPDALRRLDRVDTVVLDGSILTTGRYIVDSVAPVGKKLGETELSQRAHDLLDTRHPKVSRERDGWVLAPVNGASPAHVRRRAQQLSISDNVMLALQSGNRAVGLVRVVPEIDPMAEALLDAARQAGPVLLAGGRPGLRERLPADGAVAGGHRLPEVVRGLQAQGRVVAVVSRQRAALAAADVGLAVHGPGGTVPWDAHVVCPDAGQVALLLSAAGVARRTSTDVARVCIAGSVIGALLGGLGPAAGATTRASVPVHLGGMLAIALGAWRAVTVGTRPAPQPVDRTPWHEMSPRAVLALLSSSRDGLTEAESARRHGRSAEPEDVGETGLVQASADELANPLTPALAAGAGISASLGSITDALLITGVLALNGLIGGAQRVGANRELRRLLETSSAPVRLRREGVVREARAADLAPGDVIELRAGDAVPADCRLMEATGLEVDESSLTGESQLVVKTAQATSADEVADRVSMIYQGTVVASGHAVAVVVVTGERTEAARGARTTGEAPRTGVEARLRELAGRTLPIAAVAGALLMGVDLLRGRGLGKALSQSVGLAVAAVPEGLPFVATVAELASARRLSHQGVLVRSASTIEALGRVGVLCFDKTGTLTEGRIGLRRVSDGAVESRITNLTPALEAVLATAVRASPWQESDARVPHPTDRAVLEGARELGITAGHGMQDLQWITEIAFEPARGYHATLMRHADGFLLSAKGAPEIMLGRCVRWQRPDGYHPFNADALRQVEGQIERLASHGYRVLAVAERSASDRAELDDERVQRLDFRGLVALADRVRPTAAAAVDRLRRAGVDVVMVTGDHPGTAAAIGAELDMIDGRGVLTGAELDSLDERALAEVLPEIGVFARVSPTQKASLVRQLRKAGRVVAMTGDGANDAPAIRLAHVGIALGSRATPAAREAADLVVTDDRIETITAALLEGRAMWSSVRDAVGILLGGNLGEIAFTLLSGLFGTSDTLNARQLLLVNLLTDVLPAMAVAVRPPPDVTADELLEEGPEASLGGAMLHDIYRRAAVTAGAATAGWMLARPASTPGQASTTALVSLVGGQLAQTIAIRGRTPLVVGAGLASLVVLGTVVQVPGLSQFFGCRPLLPHQWAIAAGASGAAGAAELLWRVPFRKMISR</sequence>
<evidence type="ECO:0000256" key="3">
    <source>
        <dbReference type="ARBA" id="ARBA00022723"/>
    </source>
</evidence>
<keyword evidence="8 12" id="KW-1133">Transmembrane helix</keyword>
<evidence type="ECO:0000256" key="8">
    <source>
        <dbReference type="ARBA" id="ARBA00022989"/>
    </source>
</evidence>
<dbReference type="SUPFAM" id="SSF81653">
    <property type="entry name" value="Calcium ATPase, transduction domain A"/>
    <property type="match status" value="1"/>
</dbReference>
<dbReference type="SUPFAM" id="SSF81660">
    <property type="entry name" value="Metal cation-transporting ATPase, ATP-binding domain N"/>
    <property type="match status" value="1"/>
</dbReference>
<protein>
    <submittedName>
        <fullName evidence="14">Haloacid dehalogenase</fullName>
    </submittedName>
</protein>
<dbReference type="InterPro" id="IPR036412">
    <property type="entry name" value="HAD-like_sf"/>
</dbReference>
<dbReference type="InterPro" id="IPR004014">
    <property type="entry name" value="ATPase_P-typ_cation-transptr_N"/>
</dbReference>
<evidence type="ECO:0000256" key="7">
    <source>
        <dbReference type="ARBA" id="ARBA00022967"/>
    </source>
</evidence>
<proteinExistence type="predicted"/>
<evidence type="ECO:0000256" key="6">
    <source>
        <dbReference type="ARBA" id="ARBA00022842"/>
    </source>
</evidence>
<dbReference type="PRINTS" id="PR00119">
    <property type="entry name" value="CATATPASE"/>
</dbReference>
<dbReference type="GO" id="GO:0016887">
    <property type="term" value="F:ATP hydrolysis activity"/>
    <property type="evidence" value="ECO:0007669"/>
    <property type="project" value="InterPro"/>
</dbReference>
<dbReference type="InterPro" id="IPR044492">
    <property type="entry name" value="P_typ_ATPase_HD_dom"/>
</dbReference>
<evidence type="ECO:0000256" key="1">
    <source>
        <dbReference type="ARBA" id="ARBA00004651"/>
    </source>
</evidence>
<dbReference type="PANTHER" id="PTHR24093">
    <property type="entry name" value="CATION TRANSPORTING ATPASE"/>
    <property type="match status" value="1"/>
</dbReference>
<evidence type="ECO:0000256" key="4">
    <source>
        <dbReference type="ARBA" id="ARBA00022741"/>
    </source>
</evidence>
<evidence type="ECO:0000256" key="5">
    <source>
        <dbReference type="ARBA" id="ARBA00022840"/>
    </source>
</evidence>
<comment type="subcellular location">
    <subcellularLocation>
        <location evidence="1">Cell membrane</location>
        <topology evidence="1">Multi-pass membrane protein</topology>
    </subcellularLocation>
</comment>
<evidence type="ECO:0000256" key="10">
    <source>
        <dbReference type="ARBA" id="ARBA00049360"/>
    </source>
</evidence>
<keyword evidence="6" id="KW-0460">Magnesium</keyword>
<dbReference type="Pfam" id="PF00702">
    <property type="entry name" value="Hydrolase"/>
    <property type="match status" value="1"/>
</dbReference>
<evidence type="ECO:0000256" key="2">
    <source>
        <dbReference type="ARBA" id="ARBA00022692"/>
    </source>
</evidence>
<keyword evidence="9 12" id="KW-0472">Membrane</keyword>
<dbReference type="SMART" id="SM00831">
    <property type="entry name" value="Cation_ATPase_N"/>
    <property type="match status" value="1"/>
</dbReference>
<feature type="transmembrane region" description="Helical" evidence="12">
    <location>
        <begin position="1428"/>
        <end position="1447"/>
    </location>
</feature>
<dbReference type="InterPro" id="IPR059000">
    <property type="entry name" value="ATPase_P-type_domA"/>
</dbReference>
<evidence type="ECO:0000313" key="14">
    <source>
        <dbReference type="EMBL" id="GLY65554.1"/>
    </source>
</evidence>
<gene>
    <name evidence="14" type="primary">ctpI</name>
    <name evidence="14" type="ORF">Atai01_21730</name>
</gene>
<keyword evidence="15" id="KW-1185">Reference proteome</keyword>
<dbReference type="Proteomes" id="UP001165136">
    <property type="component" value="Unassembled WGS sequence"/>
</dbReference>
<dbReference type="GO" id="GO:0005524">
    <property type="term" value="F:ATP binding"/>
    <property type="evidence" value="ECO:0007669"/>
    <property type="project" value="UniProtKB-KW"/>
</dbReference>
<feature type="transmembrane region" description="Helical" evidence="12">
    <location>
        <begin position="1395"/>
        <end position="1416"/>
    </location>
</feature>
<dbReference type="Gene3D" id="1.20.1110.10">
    <property type="entry name" value="Calcium-transporting ATPase, transmembrane domain"/>
    <property type="match status" value="1"/>
</dbReference>
<evidence type="ECO:0000259" key="13">
    <source>
        <dbReference type="SMART" id="SM00831"/>
    </source>
</evidence>
<keyword evidence="7" id="KW-1278">Translocase</keyword>
<dbReference type="Gene3D" id="3.40.1110.10">
    <property type="entry name" value="Calcium-transporting ATPase, cytoplasmic domain N"/>
    <property type="match status" value="1"/>
</dbReference>
<dbReference type="InterPro" id="IPR023299">
    <property type="entry name" value="ATPase_P-typ_cyto_dom_N"/>
</dbReference>
<feature type="region of interest" description="Disordered" evidence="11">
    <location>
        <begin position="632"/>
        <end position="651"/>
    </location>
</feature>
<dbReference type="InterPro" id="IPR018303">
    <property type="entry name" value="ATPase_P-typ_P_site"/>
</dbReference>
<dbReference type="SFLD" id="SFLDF00027">
    <property type="entry name" value="p-type_atpase"/>
    <property type="match status" value="1"/>
</dbReference>
<dbReference type="GO" id="GO:0046872">
    <property type="term" value="F:metal ion binding"/>
    <property type="evidence" value="ECO:0007669"/>
    <property type="project" value="UniProtKB-KW"/>
</dbReference>
<dbReference type="SFLD" id="SFLDG00002">
    <property type="entry name" value="C1.7:_P-type_atpase_like"/>
    <property type="match status" value="1"/>
</dbReference>
<dbReference type="Pfam" id="PF00689">
    <property type="entry name" value="Cation_ATPase_C"/>
    <property type="match status" value="1"/>
</dbReference>
<keyword evidence="5" id="KW-0067">ATP-binding</keyword>
<evidence type="ECO:0000313" key="15">
    <source>
        <dbReference type="Proteomes" id="UP001165136"/>
    </source>
</evidence>
<dbReference type="PROSITE" id="PS00154">
    <property type="entry name" value="ATPASE_E1_E2"/>
    <property type="match status" value="1"/>
</dbReference>
<dbReference type="InterPro" id="IPR023298">
    <property type="entry name" value="ATPase_P-typ_TM_dom_sf"/>
</dbReference>